<accession>A0A329RP13</accession>
<dbReference type="OrthoDB" id="90737at2759"/>
<name>A0A329RP13_9STRA</name>
<dbReference type="VEuPathDB" id="FungiDB:PC110_g17201"/>
<dbReference type="Proteomes" id="UP000251314">
    <property type="component" value="Unassembled WGS sequence"/>
</dbReference>
<feature type="region of interest" description="Disordered" evidence="1">
    <location>
        <begin position="1"/>
        <end position="37"/>
    </location>
</feature>
<dbReference type="AlphaFoldDB" id="A0A329RP13"/>
<keyword evidence="3" id="KW-1185">Reference proteome</keyword>
<proteinExistence type="predicted"/>
<evidence type="ECO:0000313" key="2">
    <source>
        <dbReference type="EMBL" id="RAW26395.1"/>
    </source>
</evidence>
<protein>
    <recommendedName>
        <fullName evidence="4">Reverse transcriptase Ty1/copia-type domain-containing protein</fullName>
    </recommendedName>
</protein>
<organism evidence="2 3">
    <name type="scientific">Phytophthora cactorum</name>
    <dbReference type="NCBI Taxonomy" id="29920"/>
    <lineage>
        <taxon>Eukaryota</taxon>
        <taxon>Sar</taxon>
        <taxon>Stramenopiles</taxon>
        <taxon>Oomycota</taxon>
        <taxon>Peronosporomycetes</taxon>
        <taxon>Peronosporales</taxon>
        <taxon>Peronosporaceae</taxon>
        <taxon>Phytophthora</taxon>
    </lineage>
</organism>
<dbReference type="EMBL" id="MJFZ01000655">
    <property type="protein sequence ID" value="RAW26395.1"/>
    <property type="molecule type" value="Genomic_DNA"/>
</dbReference>
<evidence type="ECO:0000256" key="1">
    <source>
        <dbReference type="SAM" id="MobiDB-lite"/>
    </source>
</evidence>
<reference evidence="2 3" key="1">
    <citation type="submission" date="2018-01" db="EMBL/GenBank/DDBJ databases">
        <title>Draft genome of the strawberry crown rot pathogen Phytophthora cactorum.</title>
        <authorList>
            <person name="Armitage A.D."/>
            <person name="Lysoe E."/>
            <person name="Nellist C.F."/>
            <person name="Harrison R.J."/>
            <person name="Brurberg M.B."/>
        </authorList>
    </citation>
    <scope>NUCLEOTIDE SEQUENCE [LARGE SCALE GENOMIC DNA]</scope>
    <source>
        <strain evidence="2 3">10300</strain>
    </source>
</reference>
<evidence type="ECO:0008006" key="4">
    <source>
        <dbReference type="Google" id="ProtNLM"/>
    </source>
</evidence>
<dbReference type="PANTHER" id="PTHR11439">
    <property type="entry name" value="GAG-POL-RELATED RETROTRANSPOSON"/>
    <property type="match status" value="1"/>
</dbReference>
<sequence>MQQTMGAMSKLMRDKRVEQPGSNLPRRDSAILQPTGKHGPDISIAVAQLSRFLENPAQKHRDARIRVVCYLLKTKDVGITYAGRQGTQLVAYSNAYWAGNRDDRHSKTVALSGTEAEYMALSDCKKEVVWMRLLLKAIGSKQERGTVIYEDNQNAMVLAKNTGYPASTKHIGIRYHFIREKVLGGEVELEYADTKNQLADYLTNALSTKTLRYLIGHRNVRNKLQLGYCGCTSLYTSIDAYRRAHAKRVPNACSS</sequence>
<evidence type="ECO:0000313" key="3">
    <source>
        <dbReference type="Proteomes" id="UP000251314"/>
    </source>
</evidence>
<dbReference type="STRING" id="29920.A0A329RP13"/>
<comment type="caution">
    <text evidence="2">The sequence shown here is derived from an EMBL/GenBank/DDBJ whole genome shotgun (WGS) entry which is preliminary data.</text>
</comment>
<dbReference type="CDD" id="cd09272">
    <property type="entry name" value="RNase_HI_RT_Ty1"/>
    <property type="match status" value="1"/>
</dbReference>
<gene>
    <name evidence="2" type="ORF">PC110_g17201</name>
</gene>
<dbReference type="PANTHER" id="PTHR11439:SF440">
    <property type="entry name" value="INTEGRASE CATALYTIC DOMAIN-CONTAINING PROTEIN"/>
    <property type="match status" value="1"/>
</dbReference>